<sequence length="514" mass="58578">MDHLTQLDPIDPFYKYPRIPVTPSTLFAYAHMRGPKVKQADPLHDALYPAMSRVLHHRRLVLPLILKSAPMEGLAKGTQYFWDPLTVAADCLPSAELSKPNDSGYSSSGPHDDSRSNFLQFKLQNPPKASRNHYQGKDVWSNFGYLRINDKWVDPESQEQLYNAYYNPSGCQNSETDLSWLNEFEVQAPKVLTAEEEDEFYKGYVSDVDDSQDGEGDPRHFRISAATFARWAAGAVKGDKYESKISKPSEGLPAQTFEDALKAMPSKIMPMVQVDHDTGSIMSGEYSVESSPALIQSSHGFVDLVRQPAYFQRSYAQTALDLDEHAFATRSDSLKSKSLSTSTSSTASDEEVFTNDGVFTYLETKHGGEPVTEEQLEQEYVELEHRMANLRYKKDMIIYRNLQIYEASKRAFEERLAVSQEVAHLRKRLEAAQAEQELMQAMYWGPEYARAYAIKQQEEHNDRQQKEMARQHLAQYTLAQQTDYFRYLQAYQTEALCHQLHSGANAALVRTLNR</sequence>
<dbReference type="GeneID" id="19462365"/>
<feature type="region of interest" description="Disordered" evidence="2">
    <location>
        <begin position="98"/>
        <end position="118"/>
    </location>
</feature>
<organism evidence="3 4">
    <name type="scientific">Glarea lozoyensis (strain ATCC 20868 / MF5171)</name>
    <dbReference type="NCBI Taxonomy" id="1116229"/>
    <lineage>
        <taxon>Eukaryota</taxon>
        <taxon>Fungi</taxon>
        <taxon>Dikarya</taxon>
        <taxon>Ascomycota</taxon>
        <taxon>Pezizomycotina</taxon>
        <taxon>Leotiomycetes</taxon>
        <taxon>Helotiales</taxon>
        <taxon>Helotiaceae</taxon>
        <taxon>Glarea</taxon>
    </lineage>
</organism>
<dbReference type="HOGENOM" id="CLU_530016_0_0_1"/>
<dbReference type="OrthoDB" id="3431248at2759"/>
<dbReference type="EMBL" id="KE145363">
    <property type="protein sequence ID" value="EPE30343.1"/>
    <property type="molecule type" value="Genomic_DNA"/>
</dbReference>
<reference evidence="3 4" key="1">
    <citation type="journal article" date="2013" name="BMC Genomics">
        <title>Genomics-driven discovery of the pneumocandin biosynthetic gene cluster in the fungus Glarea lozoyensis.</title>
        <authorList>
            <person name="Chen L."/>
            <person name="Yue Q."/>
            <person name="Zhang X."/>
            <person name="Xiang M."/>
            <person name="Wang C."/>
            <person name="Li S."/>
            <person name="Che Y."/>
            <person name="Ortiz-Lopez F.J."/>
            <person name="Bills G.F."/>
            <person name="Liu X."/>
            <person name="An Z."/>
        </authorList>
    </citation>
    <scope>NUCLEOTIDE SEQUENCE [LARGE SCALE GENOMIC DNA]</scope>
    <source>
        <strain evidence="4">ATCC 20868 / MF5171</strain>
    </source>
</reference>
<proteinExistence type="predicted"/>
<keyword evidence="1" id="KW-0175">Coiled coil</keyword>
<dbReference type="KEGG" id="glz:GLAREA_03310"/>
<dbReference type="Proteomes" id="UP000016922">
    <property type="component" value="Unassembled WGS sequence"/>
</dbReference>
<evidence type="ECO:0000256" key="2">
    <source>
        <dbReference type="SAM" id="MobiDB-lite"/>
    </source>
</evidence>
<dbReference type="AlphaFoldDB" id="S3DVE0"/>
<feature type="compositionally biased region" description="Polar residues" evidence="2">
    <location>
        <begin position="100"/>
        <end position="109"/>
    </location>
</feature>
<accession>S3DVE0</accession>
<gene>
    <name evidence="3" type="ORF">GLAREA_03310</name>
</gene>
<dbReference type="OMA" id="LEHRMAN"/>
<protein>
    <submittedName>
        <fullName evidence="3">Uncharacterized protein</fullName>
    </submittedName>
</protein>
<name>S3DVE0_GLAL2</name>
<dbReference type="eggNOG" id="ENOG502TF5E">
    <property type="taxonomic scope" value="Eukaryota"/>
</dbReference>
<evidence type="ECO:0000313" key="3">
    <source>
        <dbReference type="EMBL" id="EPE30343.1"/>
    </source>
</evidence>
<evidence type="ECO:0000256" key="1">
    <source>
        <dbReference type="SAM" id="Coils"/>
    </source>
</evidence>
<keyword evidence="4" id="KW-1185">Reference proteome</keyword>
<evidence type="ECO:0000313" key="4">
    <source>
        <dbReference type="Proteomes" id="UP000016922"/>
    </source>
</evidence>
<dbReference type="RefSeq" id="XP_008081754.1">
    <property type="nucleotide sequence ID" value="XM_008083563.1"/>
</dbReference>
<feature type="coiled-coil region" evidence="1">
    <location>
        <begin position="373"/>
        <end position="442"/>
    </location>
</feature>